<accession>A0A6I2MGD2</accession>
<dbReference type="AlphaFoldDB" id="A0A6I2MGD2"/>
<proteinExistence type="predicted"/>
<gene>
    <name evidence="1" type="ORF">GJU41_19185</name>
</gene>
<dbReference type="RefSeq" id="WP_070875658.1">
    <property type="nucleotide sequence ID" value="NZ_CAJGAA010000005.1"/>
</dbReference>
<organism evidence="1 2">
    <name type="scientific">Metabacillus idriensis</name>
    <dbReference type="NCBI Taxonomy" id="324768"/>
    <lineage>
        <taxon>Bacteria</taxon>
        <taxon>Bacillati</taxon>
        <taxon>Bacillota</taxon>
        <taxon>Bacilli</taxon>
        <taxon>Bacillales</taxon>
        <taxon>Bacillaceae</taxon>
        <taxon>Metabacillus</taxon>
    </lineage>
</organism>
<sequence length="106" mass="11992">MEKVPYLEWLNALQAGDAVGVIEEIEGIGNTINYSSAKISIIKENRSFVLSTGTHFNQMGEYRYHEQSLGNIFHYKMIPLSEDIKKKSRFYHINKMIGLLTGGGPL</sequence>
<evidence type="ECO:0000313" key="1">
    <source>
        <dbReference type="EMBL" id="MRX56086.1"/>
    </source>
</evidence>
<dbReference type="Proteomes" id="UP000441585">
    <property type="component" value="Unassembled WGS sequence"/>
</dbReference>
<protein>
    <submittedName>
        <fullName evidence="1">Uncharacterized protein</fullName>
    </submittedName>
</protein>
<dbReference type="EMBL" id="WKKF01000008">
    <property type="protein sequence ID" value="MRX56086.1"/>
    <property type="molecule type" value="Genomic_DNA"/>
</dbReference>
<name>A0A6I2MGD2_9BACI</name>
<keyword evidence="2" id="KW-1185">Reference proteome</keyword>
<reference evidence="1 2" key="1">
    <citation type="submission" date="2019-11" db="EMBL/GenBank/DDBJ databases">
        <title>Bacillus idriensis genome.</title>
        <authorList>
            <person name="Konopka E.N."/>
            <person name="Newman J.D."/>
        </authorList>
    </citation>
    <scope>NUCLEOTIDE SEQUENCE [LARGE SCALE GENOMIC DNA]</scope>
    <source>
        <strain evidence="1 2">DSM 19097</strain>
    </source>
</reference>
<evidence type="ECO:0000313" key="2">
    <source>
        <dbReference type="Proteomes" id="UP000441585"/>
    </source>
</evidence>
<comment type="caution">
    <text evidence="1">The sequence shown here is derived from an EMBL/GenBank/DDBJ whole genome shotgun (WGS) entry which is preliminary data.</text>
</comment>